<sequence length="269" mass="30558">MAFQFDHLVHFTDSPEDAGERLKNIGLHVTTGGRHEDGGTFNTLTYFDLSYIELIGVFDRKAAEAPAEPYSLRDTFQKNHFNNGFSKIAFRSDNLERDREYFESVGLEVYGPVPLSRKRPDGSVLSWKLLYIGDGEHHLGLPFFIEWETSDDDRRADLISRGNIKMHDKGDPAFDSVGMVVKDAAETLKKWSRYFNLEADDEIFKDEYLNAEGHRLKLDGGDIIFYRPAGEGIAADILEENGETPFIVNIEASGEKGQYEVKNGIYRFV</sequence>
<reference evidence="3" key="1">
    <citation type="journal article" date="2019" name="Int. J. Syst. Evol. Microbiol.">
        <title>The Global Catalogue of Microorganisms (GCM) 10K type strain sequencing project: providing services to taxonomists for standard genome sequencing and annotation.</title>
        <authorList>
            <consortium name="The Broad Institute Genomics Platform"/>
            <consortium name="The Broad Institute Genome Sequencing Center for Infectious Disease"/>
            <person name="Wu L."/>
            <person name="Ma J."/>
        </authorList>
    </citation>
    <scope>NUCLEOTIDE SEQUENCE [LARGE SCALE GENOMIC DNA]</scope>
    <source>
        <strain evidence="3">KCTC 33575</strain>
    </source>
</reference>
<dbReference type="SUPFAM" id="SSF54593">
    <property type="entry name" value="Glyoxalase/Bleomycin resistance protein/Dihydroxybiphenyl dioxygenase"/>
    <property type="match status" value="1"/>
</dbReference>
<dbReference type="PANTHER" id="PTHR40265">
    <property type="entry name" value="BLL2707 PROTEIN"/>
    <property type="match status" value="1"/>
</dbReference>
<dbReference type="PANTHER" id="PTHR40265:SF1">
    <property type="entry name" value="GLYOXALASE-LIKE DOMAIN-CONTAINING PROTEIN"/>
    <property type="match status" value="1"/>
</dbReference>
<evidence type="ECO:0000313" key="2">
    <source>
        <dbReference type="EMBL" id="MFD2829116.1"/>
    </source>
</evidence>
<gene>
    <name evidence="2" type="ORF">ACFSX4_01465</name>
</gene>
<evidence type="ECO:0000259" key="1">
    <source>
        <dbReference type="Pfam" id="PF13468"/>
    </source>
</evidence>
<dbReference type="InterPro" id="IPR025870">
    <property type="entry name" value="Glyoxalase-like_dom"/>
</dbReference>
<organism evidence="2 3">
    <name type="scientific">Corticicoccus populi</name>
    <dbReference type="NCBI Taxonomy" id="1812821"/>
    <lineage>
        <taxon>Bacteria</taxon>
        <taxon>Bacillati</taxon>
        <taxon>Bacillota</taxon>
        <taxon>Bacilli</taxon>
        <taxon>Bacillales</taxon>
        <taxon>Staphylococcaceae</taxon>
        <taxon>Corticicoccus</taxon>
    </lineage>
</organism>
<protein>
    <submittedName>
        <fullName evidence="2">VOC family protein</fullName>
    </submittedName>
</protein>
<dbReference type="Pfam" id="PF13468">
    <property type="entry name" value="Glyoxalase_3"/>
    <property type="match status" value="1"/>
</dbReference>
<dbReference type="Gene3D" id="3.10.180.10">
    <property type="entry name" value="2,3-Dihydroxybiphenyl 1,2-Dioxygenase, domain 1"/>
    <property type="match status" value="1"/>
</dbReference>
<dbReference type="Proteomes" id="UP001597519">
    <property type="component" value="Unassembled WGS sequence"/>
</dbReference>
<accession>A0ABW5WQN4</accession>
<name>A0ABW5WQN4_9STAP</name>
<comment type="caution">
    <text evidence="2">The sequence shown here is derived from an EMBL/GenBank/DDBJ whole genome shotgun (WGS) entry which is preliminary data.</text>
</comment>
<dbReference type="RefSeq" id="WP_377770828.1">
    <property type="nucleotide sequence ID" value="NZ_JBHUOQ010000001.1"/>
</dbReference>
<evidence type="ECO:0000313" key="3">
    <source>
        <dbReference type="Proteomes" id="UP001597519"/>
    </source>
</evidence>
<proteinExistence type="predicted"/>
<keyword evidence="3" id="KW-1185">Reference proteome</keyword>
<feature type="domain" description="Glyoxalase-like" evidence="1">
    <location>
        <begin position="5"/>
        <end position="194"/>
    </location>
</feature>
<dbReference type="EMBL" id="JBHUOQ010000001">
    <property type="protein sequence ID" value="MFD2829116.1"/>
    <property type="molecule type" value="Genomic_DNA"/>
</dbReference>
<dbReference type="InterPro" id="IPR029068">
    <property type="entry name" value="Glyas_Bleomycin-R_OHBP_Dase"/>
</dbReference>